<keyword evidence="1" id="KW-1133">Transmembrane helix</keyword>
<sequence length="65" mass="7034">MRFWIIYGTCVFFFAYLITQLITLESDACTGLAVFFIPLTMSALITALIVSIGLFGSSSHSGYGG</sequence>
<keyword evidence="1" id="KW-0812">Transmembrane</keyword>
<dbReference type="Proteomes" id="UP000501048">
    <property type="component" value="Chromosome"/>
</dbReference>
<organism evidence="2 3">
    <name type="scientific">Bacillus mojavensis</name>
    <dbReference type="NCBI Taxonomy" id="72360"/>
    <lineage>
        <taxon>Bacteria</taxon>
        <taxon>Bacillati</taxon>
        <taxon>Bacillota</taxon>
        <taxon>Bacilli</taxon>
        <taxon>Bacillales</taxon>
        <taxon>Bacillaceae</taxon>
        <taxon>Bacillus</taxon>
    </lineage>
</organism>
<feature type="transmembrane region" description="Helical" evidence="1">
    <location>
        <begin position="6"/>
        <end position="24"/>
    </location>
</feature>
<gene>
    <name evidence="2" type="ORF">HC660_26810</name>
</gene>
<proteinExistence type="predicted"/>
<keyword evidence="1" id="KW-0472">Membrane</keyword>
<name>A0ABX6LZK5_BACMO</name>
<reference evidence="2 3" key="1">
    <citation type="submission" date="2020-04" db="EMBL/GenBank/DDBJ databases">
        <title>Plant growth promoting and environmental Bacillus: genomic and epigenetic comparison.</title>
        <authorList>
            <person name="Reva O.N."/>
            <person name="Lutz S."/>
            <person name="Ahrens C.H."/>
        </authorList>
    </citation>
    <scope>NUCLEOTIDE SEQUENCE [LARGE SCALE GENOMIC DNA]</scope>
    <source>
        <strain evidence="2 3">UCMB5075</strain>
    </source>
</reference>
<evidence type="ECO:0000256" key="1">
    <source>
        <dbReference type="SAM" id="Phobius"/>
    </source>
</evidence>
<feature type="transmembrane region" description="Helical" evidence="1">
    <location>
        <begin position="31"/>
        <end position="55"/>
    </location>
</feature>
<keyword evidence="3" id="KW-1185">Reference proteome</keyword>
<protein>
    <submittedName>
        <fullName evidence="2">Uncharacterized protein</fullName>
    </submittedName>
</protein>
<evidence type="ECO:0000313" key="3">
    <source>
        <dbReference type="Proteomes" id="UP000501048"/>
    </source>
</evidence>
<evidence type="ECO:0000313" key="2">
    <source>
        <dbReference type="EMBL" id="QJC97155.1"/>
    </source>
</evidence>
<accession>A0ABX6LZK5</accession>
<dbReference type="EMBL" id="CP051464">
    <property type="protein sequence ID" value="QJC97155.1"/>
    <property type="molecule type" value="Genomic_DNA"/>
</dbReference>